<evidence type="ECO:0000256" key="1">
    <source>
        <dbReference type="SAM" id="MobiDB-lite"/>
    </source>
</evidence>
<keyword evidence="2" id="KW-1185">Reference proteome</keyword>
<dbReference type="AlphaFoldDB" id="A0A0N4ZBI2"/>
<name>A0A0N4ZBI2_PARTI</name>
<dbReference type="Proteomes" id="UP000038045">
    <property type="component" value="Unplaced"/>
</dbReference>
<organism evidence="2 3">
    <name type="scientific">Parastrongyloides trichosuri</name>
    <name type="common">Possum-specific nematode worm</name>
    <dbReference type="NCBI Taxonomy" id="131310"/>
    <lineage>
        <taxon>Eukaryota</taxon>
        <taxon>Metazoa</taxon>
        <taxon>Ecdysozoa</taxon>
        <taxon>Nematoda</taxon>
        <taxon>Chromadorea</taxon>
        <taxon>Rhabditida</taxon>
        <taxon>Tylenchina</taxon>
        <taxon>Panagrolaimomorpha</taxon>
        <taxon>Strongyloidoidea</taxon>
        <taxon>Strongyloididae</taxon>
        <taxon>Parastrongyloides</taxon>
    </lineage>
</organism>
<proteinExistence type="predicted"/>
<dbReference type="WBParaSite" id="PTRK_0000489400.1">
    <property type="protein sequence ID" value="PTRK_0000489400.1"/>
    <property type="gene ID" value="PTRK_0000489400"/>
</dbReference>
<feature type="region of interest" description="Disordered" evidence="1">
    <location>
        <begin position="1"/>
        <end position="26"/>
    </location>
</feature>
<sequence>MQNVTGKQHSFDNEVGEKLVAQRSKSAPQRRKWFRKVTKHEPVHSFLMDQMISTRLVGAINIWHDIHSNLIQLNVRKTSCNTNKERDSIISNISDCAHSDSCVSYNNHNFEDTLSMESLLCESLPDISFSDTSESEDEAISSNINKNMTPFGANINILDDNECINSLSVQVINAEEGEWGRQNTLNSTVTKEQMKTTLPELSDHWR</sequence>
<protein>
    <submittedName>
        <fullName evidence="3">DDE_Tnp_1_7 domain-containing protein</fullName>
    </submittedName>
</protein>
<evidence type="ECO:0000313" key="2">
    <source>
        <dbReference type="Proteomes" id="UP000038045"/>
    </source>
</evidence>
<accession>A0A0N4ZBI2</accession>
<reference evidence="3" key="1">
    <citation type="submission" date="2017-02" db="UniProtKB">
        <authorList>
            <consortium name="WormBaseParasite"/>
        </authorList>
    </citation>
    <scope>IDENTIFICATION</scope>
</reference>
<dbReference type="STRING" id="131310.A0A0N4ZBI2"/>
<evidence type="ECO:0000313" key="3">
    <source>
        <dbReference type="WBParaSite" id="PTRK_0000489400.1"/>
    </source>
</evidence>